<dbReference type="PANTHER" id="PTHR22836:SF0">
    <property type="entry name" value="PRE-MRNA 3' END PROCESSING PROTEIN WDR33"/>
    <property type="match status" value="1"/>
</dbReference>
<proteinExistence type="predicted"/>
<feature type="repeat" description="WD" evidence="1">
    <location>
        <begin position="367"/>
        <end position="399"/>
    </location>
</feature>
<dbReference type="InterPro" id="IPR036322">
    <property type="entry name" value="WD40_repeat_dom_sf"/>
</dbReference>
<dbReference type="PANTHER" id="PTHR22836">
    <property type="entry name" value="WD40 REPEAT PROTEIN"/>
    <property type="match status" value="1"/>
</dbReference>
<evidence type="ECO:0008006" key="4">
    <source>
        <dbReference type="Google" id="ProtNLM"/>
    </source>
</evidence>
<accession>A0A976MAQ2</accession>
<evidence type="ECO:0000313" key="3">
    <source>
        <dbReference type="Proteomes" id="UP000244811"/>
    </source>
</evidence>
<dbReference type="SUPFAM" id="SSF50978">
    <property type="entry name" value="WD40 repeat-like"/>
    <property type="match status" value="1"/>
</dbReference>
<organism evidence="2 3">
    <name type="scientific">Theileria orientalis</name>
    <dbReference type="NCBI Taxonomy" id="68886"/>
    <lineage>
        <taxon>Eukaryota</taxon>
        <taxon>Sar</taxon>
        <taxon>Alveolata</taxon>
        <taxon>Apicomplexa</taxon>
        <taxon>Aconoidasida</taxon>
        <taxon>Piroplasmida</taxon>
        <taxon>Theileriidae</taxon>
        <taxon>Theileria</taxon>
    </lineage>
</organism>
<dbReference type="PROSITE" id="PS50294">
    <property type="entry name" value="WD_REPEATS_REGION"/>
    <property type="match status" value="1"/>
</dbReference>
<dbReference type="InterPro" id="IPR015943">
    <property type="entry name" value="WD40/YVTN_repeat-like_dom_sf"/>
</dbReference>
<dbReference type="AlphaFoldDB" id="A0A976MAQ2"/>
<dbReference type="InterPro" id="IPR001680">
    <property type="entry name" value="WD40_rpt"/>
</dbReference>
<dbReference type="InterPro" id="IPR045245">
    <property type="entry name" value="Pfs2-like"/>
</dbReference>
<gene>
    <name evidence="2" type="ORF">MACK_000920</name>
</gene>
<name>A0A976MAQ2_THEOR</name>
<dbReference type="SMART" id="SM00320">
    <property type="entry name" value="WD40"/>
    <property type="match status" value="7"/>
</dbReference>
<dbReference type="Pfam" id="PF00400">
    <property type="entry name" value="WD40"/>
    <property type="match status" value="4"/>
</dbReference>
<reference evidence="2" key="1">
    <citation type="submission" date="2022-07" db="EMBL/GenBank/DDBJ databases">
        <title>Evaluation of T. orientalis genome assembly methods using nanopore sequencing and analysis of variation between genomes.</title>
        <authorList>
            <person name="Yam J."/>
            <person name="Micallef M.L."/>
            <person name="Liu M."/>
            <person name="Djordjevic S.P."/>
            <person name="Bogema D.R."/>
            <person name="Jenkins C."/>
        </authorList>
    </citation>
    <scope>NUCLEOTIDE SEQUENCE</scope>
    <source>
        <strain evidence="2">Goon Nure</strain>
    </source>
</reference>
<dbReference type="PROSITE" id="PS50082">
    <property type="entry name" value="WD_REPEATS_2"/>
    <property type="match status" value="3"/>
</dbReference>
<sequence>MDDFEGIPYTQCIGIDRLCNDYSSTLVPYLLRGKYLRKKKKVHHKDVPSELRNVMPVCFYSKLPNQYNGVCSHLVHSATNRNKFPNISLKWFPNGRMLLAGTQGGKFIMWNGITFQFDDIKRFPVGTGSVTCFEWSPFGDFLVAGDEYGKLALLSPALSLLNTNLYEGMNNSILDLSLSPNGSKFVACSDTYSPHIFDVQTSALEGMLVAENIGSTSITCLQWNPFKNLVVTGSRTNIITLWDPKNRGQITSIYAHKSPLHKILWNPNGVTFLTTALDGLVKLWDVRMLKPLLMYRVTTTNQEDSIYMSNINNINVLKNTKTVTIVTAMSWNPVQTNVFAVGDNKSRLFHFTTDFTDPVSTVNLQETEDKYTSTTSMDFHPFGHLLATCSDDKYVRFWSRSVLGGYNRLSTEDSHFLELDNIKYSPFTRFKFTSKIDHTKIPSMKNIEK</sequence>
<feature type="repeat" description="WD" evidence="1">
    <location>
        <begin position="253"/>
        <end position="287"/>
    </location>
</feature>
<protein>
    <recommendedName>
        <fullName evidence="4">Translation initiation factor beta propellor-like domain-containing protein</fullName>
    </recommendedName>
</protein>
<dbReference type="GO" id="GO:0031124">
    <property type="term" value="P:mRNA 3'-end processing"/>
    <property type="evidence" value="ECO:0007669"/>
    <property type="project" value="InterPro"/>
</dbReference>
<feature type="repeat" description="WD" evidence="1">
    <location>
        <begin position="218"/>
        <end position="252"/>
    </location>
</feature>
<keyword evidence="1" id="KW-0853">WD repeat</keyword>
<evidence type="ECO:0000313" key="2">
    <source>
        <dbReference type="EMBL" id="UKK00846.2"/>
    </source>
</evidence>
<dbReference type="GO" id="GO:0005847">
    <property type="term" value="C:mRNA cleavage and polyadenylation specificity factor complex"/>
    <property type="evidence" value="ECO:0007669"/>
    <property type="project" value="TreeGrafter"/>
</dbReference>
<dbReference type="Proteomes" id="UP000244811">
    <property type="component" value="Chromosome 1"/>
</dbReference>
<evidence type="ECO:0000256" key="1">
    <source>
        <dbReference type="PROSITE-ProRule" id="PRU00221"/>
    </source>
</evidence>
<dbReference type="Gene3D" id="2.130.10.10">
    <property type="entry name" value="YVTN repeat-like/Quinoprotein amine dehydrogenase"/>
    <property type="match status" value="2"/>
</dbReference>
<dbReference type="EMBL" id="CP056069">
    <property type="protein sequence ID" value="UKK00846.2"/>
    <property type="molecule type" value="Genomic_DNA"/>
</dbReference>